<dbReference type="Proteomes" id="UP001255856">
    <property type="component" value="Unassembled WGS sequence"/>
</dbReference>
<dbReference type="SUPFAM" id="SSF50978">
    <property type="entry name" value="WD40 repeat-like"/>
    <property type="match status" value="1"/>
</dbReference>
<evidence type="ECO:0000313" key="17">
    <source>
        <dbReference type="Proteomes" id="UP001255856"/>
    </source>
</evidence>
<protein>
    <recommendedName>
        <fullName evidence="15">SRA1/Sec31 domain-containing protein</fullName>
    </recommendedName>
</protein>
<dbReference type="InterPro" id="IPR019775">
    <property type="entry name" value="WD40_repeat_CS"/>
</dbReference>
<feature type="region of interest" description="Disordered" evidence="14">
    <location>
        <begin position="831"/>
        <end position="908"/>
    </location>
</feature>
<sequence length="1009" mass="103637">MYGLLAGGLADGSICLWDPARFIGRSAGPKESVPLARLQKHRGPVRGLDSASGTLAKPAAPSLYPPMRVAGGGPGDAAPAPGSEISALAWNAKVQHIVATASSGGVVVWDLKKQRPVITLGGPGRRASAVRWNPEVATQLVVASDDDASPTLQLWDLRNAVTPLREFAGHSRGVLGLSWSGADPGLLLSSGKDSRTLVWDLSGASAAPFAELPPGPNWSFEVSWAPAGRTAGLFAGATFEGCVSLHSLGQCVPTGGSEAVVRVERVQTSPGGAADGADALSELEETALRGDPRALRALCERRERELAGSPEGETWAFLATHFAEDATRYLLTRLGFADELDRAEALARATAERERLEAEAGRRARGRAARRPGPGQPDGADAFFDNLSPVTTSNGAASLASPGGKGSETAAANGKRASPTAADAKDGAASPTKKLQPADDASDPAEALARALDAARPGPGEDAIQRALTIGDVAGAAEAALAAGRAADAVVLASLVGGEPFLAARLAYMAAAPRPFMAVVAARLRADERGWTEFVARRAAGRWRETLALLLSSAPPAEFPALCGALAGRLAAAGDRARRGALRRLRGRRRRGGDALGRRPPARGGRGPAGAPGRKGARARGRHDRRRGRPGAGAMTALLARYADALPEAYAQPEAYAGAYAAPISQPQQQQLYAAPSPATYVAANANYGVGSGATGGSAMTAPYSGQGLYGAAGAQPAYGEPDAYAAYQPPQQAAGAYQQGGYNSEQPAYGGAAAYAPPGARGAPRCSSRRPTRRRRLPWPRPRSRAPRRLRRPAFAGQSPTASTAGTAPPVYNAPAEAWHAPSFAAPPVAAGPPPVAAAPQRRPGGLRAPAPAAPNAGPAIYAPPALPSQHAAMPASPGLVRERRARAPGGPPPGTTLLSVDPSSAPPPLQPVIRSLAALYSTCEAAPAARELEDASRRLGLLAWRLSQGGVSDSVASKLQALAAALDAGDVAGATRVQAALTRDDWDESSGWLSALKRLIKLRQMLG</sequence>
<dbReference type="GO" id="GO:0005789">
    <property type="term" value="C:endoplasmic reticulum membrane"/>
    <property type="evidence" value="ECO:0007669"/>
    <property type="project" value="UniProtKB-SubCell"/>
</dbReference>
<dbReference type="GO" id="GO:0030127">
    <property type="term" value="C:COPII vesicle coat"/>
    <property type="evidence" value="ECO:0007669"/>
    <property type="project" value="TreeGrafter"/>
</dbReference>
<keyword evidence="17" id="KW-1185">Reference proteome</keyword>
<evidence type="ECO:0000256" key="8">
    <source>
        <dbReference type="ARBA" id="ARBA00022892"/>
    </source>
</evidence>
<comment type="caution">
    <text evidence="16">The sequence shown here is derived from an EMBL/GenBank/DDBJ whole genome shotgun (WGS) entry which is preliminary data.</text>
</comment>
<keyword evidence="4" id="KW-0813">Transport</keyword>
<dbReference type="PANTHER" id="PTHR13923:SF11">
    <property type="entry name" value="SECRETORY 31, ISOFORM D"/>
    <property type="match status" value="1"/>
</dbReference>
<dbReference type="GO" id="GO:0007029">
    <property type="term" value="P:endoplasmic reticulum organization"/>
    <property type="evidence" value="ECO:0007669"/>
    <property type="project" value="TreeGrafter"/>
</dbReference>
<dbReference type="GO" id="GO:0070971">
    <property type="term" value="C:endoplasmic reticulum exit site"/>
    <property type="evidence" value="ECO:0007669"/>
    <property type="project" value="TreeGrafter"/>
</dbReference>
<feature type="compositionally biased region" description="Basic residues" evidence="14">
    <location>
        <begin position="615"/>
        <end position="629"/>
    </location>
</feature>
<evidence type="ECO:0000256" key="3">
    <source>
        <dbReference type="ARBA" id="ARBA00009358"/>
    </source>
</evidence>
<evidence type="ECO:0000256" key="13">
    <source>
        <dbReference type="PROSITE-ProRule" id="PRU00221"/>
    </source>
</evidence>
<dbReference type="Gene3D" id="1.25.40.980">
    <property type="match status" value="1"/>
</dbReference>
<evidence type="ECO:0000313" key="16">
    <source>
        <dbReference type="EMBL" id="KAK2080829.1"/>
    </source>
</evidence>
<dbReference type="InterPro" id="IPR015943">
    <property type="entry name" value="WD40/YVTN_repeat-like_dom_sf"/>
</dbReference>
<keyword evidence="5 13" id="KW-0853">WD repeat</keyword>
<feature type="region of interest" description="Disordered" evidence="14">
    <location>
        <begin position="754"/>
        <end position="815"/>
    </location>
</feature>
<dbReference type="Pfam" id="PF00400">
    <property type="entry name" value="WD40"/>
    <property type="match status" value="1"/>
</dbReference>
<evidence type="ECO:0000256" key="2">
    <source>
        <dbReference type="ARBA" id="ARBA00004586"/>
    </source>
</evidence>
<evidence type="ECO:0000256" key="5">
    <source>
        <dbReference type="ARBA" id="ARBA00022574"/>
    </source>
</evidence>
<dbReference type="PANTHER" id="PTHR13923">
    <property type="entry name" value="SEC31-RELATED PROTEIN"/>
    <property type="match status" value="1"/>
</dbReference>
<dbReference type="Gene3D" id="1.20.940.10">
    <property type="entry name" value="Functional domain of the splicing factor Prp18"/>
    <property type="match status" value="1"/>
</dbReference>
<keyword evidence="6" id="KW-0677">Repeat</keyword>
<dbReference type="Gene3D" id="2.130.10.10">
    <property type="entry name" value="YVTN repeat-like/Quinoprotein amine dehydrogenase"/>
    <property type="match status" value="1"/>
</dbReference>
<dbReference type="PROSITE" id="PS00678">
    <property type="entry name" value="WD_REPEATS_1"/>
    <property type="match status" value="1"/>
</dbReference>
<dbReference type="EMBL" id="JASFZW010000001">
    <property type="protein sequence ID" value="KAK2080829.1"/>
    <property type="molecule type" value="Genomic_DNA"/>
</dbReference>
<keyword evidence="11" id="KW-0968">Cytoplasmic vesicle</keyword>
<dbReference type="PROSITE" id="PS50294">
    <property type="entry name" value="WD_REPEATS_REGION"/>
    <property type="match status" value="1"/>
</dbReference>
<evidence type="ECO:0000256" key="12">
    <source>
        <dbReference type="ARBA" id="ARBA00029433"/>
    </source>
</evidence>
<dbReference type="InterPro" id="IPR036322">
    <property type="entry name" value="WD40_repeat_dom_sf"/>
</dbReference>
<dbReference type="PROSITE" id="PS50082">
    <property type="entry name" value="WD_REPEATS_2"/>
    <property type="match status" value="1"/>
</dbReference>
<dbReference type="GO" id="GO:0005198">
    <property type="term" value="F:structural molecule activity"/>
    <property type="evidence" value="ECO:0007669"/>
    <property type="project" value="TreeGrafter"/>
</dbReference>
<feature type="compositionally biased region" description="Basic residues" evidence="14">
    <location>
        <begin position="581"/>
        <end position="591"/>
    </location>
</feature>
<keyword evidence="8" id="KW-0931">ER-Golgi transport</keyword>
<feature type="compositionally biased region" description="Low complexity" evidence="14">
    <location>
        <begin position="754"/>
        <end position="767"/>
    </location>
</feature>
<comment type="similarity">
    <text evidence="3">Belongs to the WD repeat SEC31 family.</text>
</comment>
<comment type="subcellular location">
    <subcellularLocation>
        <location evidence="1">Cytoplasmic vesicle membrane</location>
    </subcellularLocation>
    <subcellularLocation>
        <location evidence="12">Endomembrane system</location>
        <topology evidence="12">Peripheral membrane protein</topology>
        <orientation evidence="12">Cytoplasmic side</orientation>
    </subcellularLocation>
    <subcellularLocation>
        <location evidence="2">Endoplasmic reticulum membrane</location>
    </subcellularLocation>
</comment>
<dbReference type="AlphaFoldDB" id="A0AAD9INQ8"/>
<reference evidence="16" key="1">
    <citation type="submission" date="2021-01" db="EMBL/GenBank/DDBJ databases">
        <authorList>
            <person name="Eckstrom K.M.E."/>
        </authorList>
    </citation>
    <scope>NUCLEOTIDE SEQUENCE</scope>
    <source>
        <strain evidence="16">UVCC 0001</strain>
    </source>
</reference>
<feature type="region of interest" description="Disordered" evidence="14">
    <location>
        <begin position="354"/>
        <end position="447"/>
    </location>
</feature>
<evidence type="ECO:0000256" key="14">
    <source>
        <dbReference type="SAM" id="MobiDB-lite"/>
    </source>
</evidence>
<keyword evidence="7" id="KW-0256">Endoplasmic reticulum</keyword>
<proteinExistence type="inferred from homology"/>
<evidence type="ECO:0000256" key="9">
    <source>
        <dbReference type="ARBA" id="ARBA00022927"/>
    </source>
</evidence>
<evidence type="ECO:0000256" key="10">
    <source>
        <dbReference type="ARBA" id="ARBA00023136"/>
    </source>
</evidence>
<evidence type="ECO:0000256" key="4">
    <source>
        <dbReference type="ARBA" id="ARBA00022448"/>
    </source>
</evidence>
<dbReference type="InterPro" id="IPR009917">
    <property type="entry name" value="SRA1/Sec31"/>
</dbReference>
<evidence type="ECO:0000259" key="15">
    <source>
        <dbReference type="Pfam" id="PF07304"/>
    </source>
</evidence>
<dbReference type="SMART" id="SM00320">
    <property type="entry name" value="WD40"/>
    <property type="match status" value="3"/>
</dbReference>
<dbReference type="GO" id="GO:0090110">
    <property type="term" value="P:COPII-coated vesicle cargo loading"/>
    <property type="evidence" value="ECO:0007669"/>
    <property type="project" value="TreeGrafter"/>
</dbReference>
<feature type="compositionally biased region" description="Basic residues" evidence="14">
    <location>
        <begin position="768"/>
        <end position="793"/>
    </location>
</feature>
<evidence type="ECO:0000256" key="1">
    <source>
        <dbReference type="ARBA" id="ARBA00004156"/>
    </source>
</evidence>
<feature type="domain" description="SRA1/Sec31" evidence="15">
    <location>
        <begin position="900"/>
        <end position="1006"/>
    </location>
</feature>
<dbReference type="Pfam" id="PF07304">
    <property type="entry name" value="SRA1"/>
    <property type="match status" value="1"/>
</dbReference>
<dbReference type="GO" id="GO:0015031">
    <property type="term" value="P:protein transport"/>
    <property type="evidence" value="ECO:0007669"/>
    <property type="project" value="UniProtKB-KW"/>
</dbReference>
<keyword evidence="10" id="KW-0472">Membrane</keyword>
<name>A0AAD9INQ8_PROWI</name>
<feature type="compositionally biased region" description="Low complexity" evidence="14">
    <location>
        <begin position="371"/>
        <end position="382"/>
    </location>
</feature>
<evidence type="ECO:0000256" key="6">
    <source>
        <dbReference type="ARBA" id="ARBA00022737"/>
    </source>
</evidence>
<dbReference type="InterPro" id="IPR040251">
    <property type="entry name" value="SEC31-like"/>
</dbReference>
<feature type="region of interest" description="Disordered" evidence="14">
    <location>
        <begin position="581"/>
        <end position="633"/>
    </location>
</feature>
<feature type="repeat" description="WD" evidence="13">
    <location>
        <begin position="167"/>
        <end position="202"/>
    </location>
</feature>
<organism evidence="16 17">
    <name type="scientific">Prototheca wickerhamii</name>
    <dbReference type="NCBI Taxonomy" id="3111"/>
    <lineage>
        <taxon>Eukaryota</taxon>
        <taxon>Viridiplantae</taxon>
        <taxon>Chlorophyta</taxon>
        <taxon>core chlorophytes</taxon>
        <taxon>Trebouxiophyceae</taxon>
        <taxon>Chlorellales</taxon>
        <taxon>Chlorellaceae</taxon>
        <taxon>Prototheca</taxon>
    </lineage>
</organism>
<evidence type="ECO:0000256" key="11">
    <source>
        <dbReference type="ARBA" id="ARBA00023329"/>
    </source>
</evidence>
<dbReference type="InterPro" id="IPR001680">
    <property type="entry name" value="WD40_rpt"/>
</dbReference>
<feature type="compositionally biased region" description="Low complexity" evidence="14">
    <location>
        <begin position="839"/>
        <end position="865"/>
    </location>
</feature>
<gene>
    <name evidence="16" type="ORF">QBZ16_000683</name>
</gene>
<keyword evidence="9" id="KW-0653">Protein transport</keyword>
<accession>A0AAD9INQ8</accession>
<evidence type="ECO:0000256" key="7">
    <source>
        <dbReference type="ARBA" id="ARBA00022824"/>
    </source>
</evidence>